<organism evidence="6 7">
    <name type="scientific">Lichenicoccus roseus</name>
    <dbReference type="NCBI Taxonomy" id="2683649"/>
    <lineage>
        <taxon>Bacteria</taxon>
        <taxon>Pseudomonadati</taxon>
        <taxon>Pseudomonadota</taxon>
        <taxon>Alphaproteobacteria</taxon>
        <taxon>Acetobacterales</taxon>
        <taxon>Acetobacteraceae</taxon>
        <taxon>Lichenicoccus</taxon>
    </lineage>
</organism>
<dbReference type="InterPro" id="IPR050109">
    <property type="entry name" value="HTH-type_TetR-like_transc_reg"/>
</dbReference>
<keyword evidence="2 4" id="KW-0238">DNA-binding</keyword>
<dbReference type="GO" id="GO:0000976">
    <property type="term" value="F:transcription cis-regulatory region binding"/>
    <property type="evidence" value="ECO:0007669"/>
    <property type="project" value="TreeGrafter"/>
</dbReference>
<dbReference type="PANTHER" id="PTHR30055">
    <property type="entry name" value="HTH-TYPE TRANSCRIPTIONAL REGULATOR RUTR"/>
    <property type="match status" value="1"/>
</dbReference>
<dbReference type="AlphaFoldDB" id="A0A5R9J6H9"/>
<comment type="caution">
    <text evidence="6">The sequence shown here is derived from an EMBL/GenBank/DDBJ whole genome shotgun (WGS) entry which is preliminary data.</text>
</comment>
<feature type="DNA-binding region" description="H-T-H motif" evidence="4">
    <location>
        <begin position="64"/>
        <end position="83"/>
    </location>
</feature>
<protein>
    <submittedName>
        <fullName evidence="6">TetR/AcrR family transcriptional regulator</fullName>
    </submittedName>
</protein>
<gene>
    <name evidence="6" type="ORF">FE263_07380</name>
</gene>
<keyword evidence="3" id="KW-0804">Transcription</keyword>
<dbReference type="InterPro" id="IPR025996">
    <property type="entry name" value="MT1864/Rv1816-like_C"/>
</dbReference>
<dbReference type="SUPFAM" id="SSF48498">
    <property type="entry name" value="Tetracyclin repressor-like, C-terminal domain"/>
    <property type="match status" value="1"/>
</dbReference>
<name>A0A5R9J6H9_9PROT</name>
<dbReference type="InterPro" id="IPR036271">
    <property type="entry name" value="Tet_transcr_reg_TetR-rel_C_sf"/>
</dbReference>
<evidence type="ECO:0000256" key="3">
    <source>
        <dbReference type="ARBA" id="ARBA00023163"/>
    </source>
</evidence>
<sequence length="232" mass="25182">MKIDHCSNSNPDSVRMRSRTGLVKLELSSVRMRMPRPYHHGSLHGALLEAAERILRRDGIGALTLRSVAREAGVSHASPAHHFRDFAELLSALAAVGFTRLRDRMAAEAATVRRGGGARRRGLGRGYVAFARENPNLFLLMFRSDQLDRMHAGLVAAREAAFALLAGENPDTTRLLAATARWSLVHGLSLLAIDGRLQSIASRTALSDEQILDAVLSADAGRRPAPAPAPTW</sequence>
<keyword evidence="7" id="KW-1185">Reference proteome</keyword>
<dbReference type="Gene3D" id="1.10.357.10">
    <property type="entry name" value="Tetracycline Repressor, domain 2"/>
    <property type="match status" value="1"/>
</dbReference>
<dbReference type="GO" id="GO:0003700">
    <property type="term" value="F:DNA-binding transcription factor activity"/>
    <property type="evidence" value="ECO:0007669"/>
    <property type="project" value="TreeGrafter"/>
</dbReference>
<evidence type="ECO:0000313" key="7">
    <source>
        <dbReference type="Proteomes" id="UP000305654"/>
    </source>
</evidence>
<accession>A0A5R9J6H9</accession>
<proteinExistence type="predicted"/>
<dbReference type="Pfam" id="PF00440">
    <property type="entry name" value="TetR_N"/>
    <property type="match status" value="1"/>
</dbReference>
<evidence type="ECO:0000256" key="4">
    <source>
        <dbReference type="PROSITE-ProRule" id="PRU00335"/>
    </source>
</evidence>
<dbReference type="InterPro" id="IPR009057">
    <property type="entry name" value="Homeodomain-like_sf"/>
</dbReference>
<feature type="domain" description="HTH tetR-type" evidence="5">
    <location>
        <begin position="41"/>
        <end position="101"/>
    </location>
</feature>
<evidence type="ECO:0000256" key="1">
    <source>
        <dbReference type="ARBA" id="ARBA00023015"/>
    </source>
</evidence>
<evidence type="ECO:0000259" key="5">
    <source>
        <dbReference type="PROSITE" id="PS50977"/>
    </source>
</evidence>
<dbReference type="Proteomes" id="UP000305654">
    <property type="component" value="Unassembled WGS sequence"/>
</dbReference>
<dbReference type="PANTHER" id="PTHR30055:SF220">
    <property type="entry name" value="TETR-FAMILY REGULATORY PROTEIN"/>
    <property type="match status" value="1"/>
</dbReference>
<dbReference type="PROSITE" id="PS50977">
    <property type="entry name" value="HTH_TETR_2"/>
    <property type="match status" value="1"/>
</dbReference>
<evidence type="ECO:0000256" key="2">
    <source>
        <dbReference type="ARBA" id="ARBA00023125"/>
    </source>
</evidence>
<dbReference type="OrthoDB" id="7056813at2"/>
<keyword evidence="1" id="KW-0805">Transcription regulation</keyword>
<dbReference type="InterPro" id="IPR001647">
    <property type="entry name" value="HTH_TetR"/>
</dbReference>
<dbReference type="Pfam" id="PF13305">
    <property type="entry name" value="TetR_C_33"/>
    <property type="match status" value="1"/>
</dbReference>
<dbReference type="EMBL" id="VCDI01000002">
    <property type="protein sequence ID" value="TLU73230.1"/>
    <property type="molecule type" value="Genomic_DNA"/>
</dbReference>
<dbReference type="SUPFAM" id="SSF46689">
    <property type="entry name" value="Homeodomain-like"/>
    <property type="match status" value="1"/>
</dbReference>
<evidence type="ECO:0000313" key="6">
    <source>
        <dbReference type="EMBL" id="TLU73230.1"/>
    </source>
</evidence>
<reference evidence="6 7" key="1">
    <citation type="submission" date="2019-05" db="EMBL/GenBank/DDBJ databases">
        <authorList>
            <person name="Pankratov T."/>
            <person name="Grouzdev D."/>
        </authorList>
    </citation>
    <scope>NUCLEOTIDE SEQUENCE [LARGE SCALE GENOMIC DNA]</scope>
    <source>
        <strain evidence="6 7">KEBCLARHB70R</strain>
    </source>
</reference>